<dbReference type="InterPro" id="IPR052196">
    <property type="entry name" value="Bact_Kbp"/>
</dbReference>
<reference evidence="5" key="1">
    <citation type="submission" date="2020-06" db="EMBL/GenBank/DDBJ databases">
        <title>Draft genomic sequence of Geomonas sp. Red330.</title>
        <authorList>
            <person name="Itoh H."/>
            <person name="Zhenxing X."/>
            <person name="Ushijima N."/>
            <person name="Masuda Y."/>
            <person name="Shiratori Y."/>
            <person name="Senoo K."/>
        </authorList>
    </citation>
    <scope>NUCLEOTIDE SEQUENCE [LARGE SCALE GENOMIC DNA]</scope>
    <source>
        <strain evidence="5">Red330</strain>
    </source>
</reference>
<feature type="domain" description="LysM" evidence="3">
    <location>
        <begin position="165"/>
        <end position="216"/>
    </location>
</feature>
<dbReference type="InterPro" id="IPR036779">
    <property type="entry name" value="LysM_dom_sf"/>
</dbReference>
<dbReference type="PROSITE" id="PS51782">
    <property type="entry name" value="LYSM"/>
    <property type="match status" value="1"/>
</dbReference>
<feature type="coiled-coil region" evidence="1">
    <location>
        <begin position="99"/>
        <end position="148"/>
    </location>
</feature>
<evidence type="ECO:0000313" key="5">
    <source>
        <dbReference type="Proteomes" id="UP000556026"/>
    </source>
</evidence>
<dbReference type="Gene3D" id="3.10.350.10">
    <property type="entry name" value="LysM domain"/>
    <property type="match status" value="1"/>
</dbReference>
<dbReference type="EMBL" id="BLXX01000012">
    <property type="protein sequence ID" value="GFO61063.1"/>
    <property type="molecule type" value="Genomic_DNA"/>
</dbReference>
<accession>A0A6V8MMW6</accession>
<proteinExistence type="predicted"/>
<dbReference type="AlphaFoldDB" id="A0A6V8MMW6"/>
<dbReference type="InterPro" id="IPR025511">
    <property type="entry name" value="DUF4398"/>
</dbReference>
<comment type="caution">
    <text evidence="4">The sequence shown here is derived from an EMBL/GenBank/DDBJ whole genome shotgun (WGS) entry which is preliminary data.</text>
</comment>
<dbReference type="SUPFAM" id="SSF54106">
    <property type="entry name" value="LysM domain"/>
    <property type="match status" value="1"/>
</dbReference>
<evidence type="ECO:0000313" key="4">
    <source>
        <dbReference type="EMBL" id="GFO61063.1"/>
    </source>
</evidence>
<protein>
    <submittedName>
        <fullName evidence="4">Peptidoglycan-binding protein LysM</fullName>
    </submittedName>
</protein>
<dbReference type="PANTHER" id="PTHR34700:SF4">
    <property type="entry name" value="PHAGE-LIKE ELEMENT PBSX PROTEIN XKDP"/>
    <property type="match status" value="1"/>
</dbReference>
<sequence length="238" mass="27318">MRLVRAWCYLILLALLASLCACATQPPRYHSEALAVLDRIKREGAAGLYPAEMKSTSEAFDRGEALLLDEEYREADRFFLLAIQKGILLEREVGGELARREAEQRRADEQKKAELLKRAREEEERLAKARAEAEAKAEAEALARKEAAEAERRKAKSVRERVLVSSYTVRRGESLPLIAAQAEVYGDRNLWPLLYRANRDQISDPRHIWPGQVLRIPRNLGRDDIYEARRFAQEKPLH</sequence>
<dbReference type="RefSeq" id="WP_183355866.1">
    <property type="nucleotide sequence ID" value="NZ_BLXX01000012.1"/>
</dbReference>
<dbReference type="SMART" id="SM00257">
    <property type="entry name" value="LysM"/>
    <property type="match status" value="1"/>
</dbReference>
<dbReference type="PANTHER" id="PTHR34700">
    <property type="entry name" value="POTASSIUM BINDING PROTEIN KBP"/>
    <property type="match status" value="1"/>
</dbReference>
<gene>
    <name evidence="4" type="ORF">GMST_33880</name>
</gene>
<feature type="signal peptide" evidence="2">
    <location>
        <begin position="1"/>
        <end position="23"/>
    </location>
</feature>
<keyword evidence="5" id="KW-1185">Reference proteome</keyword>
<dbReference type="Proteomes" id="UP000556026">
    <property type="component" value="Unassembled WGS sequence"/>
</dbReference>
<feature type="chain" id="PRO_5027972653" evidence="2">
    <location>
        <begin position="24"/>
        <end position="238"/>
    </location>
</feature>
<evidence type="ECO:0000256" key="2">
    <source>
        <dbReference type="SAM" id="SignalP"/>
    </source>
</evidence>
<evidence type="ECO:0000256" key="1">
    <source>
        <dbReference type="SAM" id="Coils"/>
    </source>
</evidence>
<keyword evidence="1" id="KW-0175">Coiled coil</keyword>
<dbReference type="CDD" id="cd00118">
    <property type="entry name" value="LysM"/>
    <property type="match status" value="1"/>
</dbReference>
<dbReference type="Pfam" id="PF01476">
    <property type="entry name" value="LysM"/>
    <property type="match status" value="1"/>
</dbReference>
<evidence type="ECO:0000259" key="3">
    <source>
        <dbReference type="PROSITE" id="PS51782"/>
    </source>
</evidence>
<name>A0A6V8MMW6_9BACT</name>
<dbReference type="PROSITE" id="PS51257">
    <property type="entry name" value="PROKAR_LIPOPROTEIN"/>
    <property type="match status" value="1"/>
</dbReference>
<dbReference type="InterPro" id="IPR018392">
    <property type="entry name" value="LysM"/>
</dbReference>
<keyword evidence="2" id="KW-0732">Signal</keyword>
<organism evidence="4 5">
    <name type="scientific">Geomonas silvestris</name>
    <dbReference type="NCBI Taxonomy" id="2740184"/>
    <lineage>
        <taxon>Bacteria</taxon>
        <taxon>Pseudomonadati</taxon>
        <taxon>Thermodesulfobacteriota</taxon>
        <taxon>Desulfuromonadia</taxon>
        <taxon>Geobacterales</taxon>
        <taxon>Geobacteraceae</taxon>
        <taxon>Geomonas</taxon>
    </lineage>
</organism>
<dbReference type="Pfam" id="PF14346">
    <property type="entry name" value="DUF4398"/>
    <property type="match status" value="1"/>
</dbReference>